<sequence length="405" mass="45110">VGLWKSHSGPPAEGGRFSGCRRVSARDSDPRGCGDEPPGETLLFRQALETELRSSQDALLALEDGNRQLKREQALMRRRVEEARQALLGSLAKVKELETKAGRVPLLQRRIRHLETELLHCRETPSSGSTLESEVSKLQVPSSGTGDPEYRSAGSSNGPNRRCCLNSQQDRHSPTGHSEAAPEHGEEQLFRSVEGQAASDEEEEKWTGEQQSQVAEVKKILTRLSCCGDRCDDKALKRLLLHFGGARGEESHGAVLQLLEKVTALSRQLQLKENQARKAQMDMDQMKDNLLLELQQKAEETELLHAELQMLETERVRLSLVEEKLMDVLQLLQQLRDLNVSRRSLGKILLSTLESCSDPQHGKAHILEVLNALYHELTACELLSTEPLTRTQSGQSLSNALLITC</sequence>
<feature type="non-terminal residue" evidence="3">
    <location>
        <position position="1"/>
    </location>
</feature>
<gene>
    <name evidence="3" type="ORF">Z043_105962</name>
</gene>
<evidence type="ECO:0000256" key="1">
    <source>
        <dbReference type="SAM" id="Coils"/>
    </source>
</evidence>
<dbReference type="AlphaFoldDB" id="A0A0P7UXJ0"/>
<name>A0A0P7UXJ0_SCLFO</name>
<evidence type="ECO:0000256" key="2">
    <source>
        <dbReference type="SAM" id="MobiDB-lite"/>
    </source>
</evidence>
<evidence type="ECO:0000313" key="3">
    <source>
        <dbReference type="EMBL" id="KPP74843.1"/>
    </source>
</evidence>
<proteinExistence type="predicted"/>
<dbReference type="Pfam" id="PF15799">
    <property type="entry name" value="CCD48"/>
    <property type="match status" value="1"/>
</dbReference>
<feature type="region of interest" description="Disordered" evidence="2">
    <location>
        <begin position="122"/>
        <end position="210"/>
    </location>
</feature>
<feature type="compositionally biased region" description="Basic and acidic residues" evidence="2">
    <location>
        <begin position="24"/>
        <end position="34"/>
    </location>
</feature>
<feature type="coiled-coil region" evidence="1">
    <location>
        <begin position="52"/>
        <end position="100"/>
    </location>
</feature>
<accession>A0A0P7UXJ0</accession>
<evidence type="ECO:0008006" key="5">
    <source>
        <dbReference type="Google" id="ProtNLM"/>
    </source>
</evidence>
<dbReference type="EMBL" id="JARO02001639">
    <property type="protein sequence ID" value="KPP74843.1"/>
    <property type="molecule type" value="Genomic_DNA"/>
</dbReference>
<feature type="region of interest" description="Disordered" evidence="2">
    <location>
        <begin position="1"/>
        <end position="40"/>
    </location>
</feature>
<feature type="compositionally biased region" description="Polar residues" evidence="2">
    <location>
        <begin position="124"/>
        <end position="133"/>
    </location>
</feature>
<feature type="coiled-coil region" evidence="1">
    <location>
        <begin position="255"/>
        <end position="338"/>
    </location>
</feature>
<feature type="compositionally biased region" description="Basic and acidic residues" evidence="2">
    <location>
        <begin position="180"/>
        <end position="189"/>
    </location>
</feature>
<dbReference type="InterPro" id="IPR031601">
    <property type="entry name" value="CCD48"/>
</dbReference>
<organism evidence="3 4">
    <name type="scientific">Scleropages formosus</name>
    <name type="common">Asian bonytongue</name>
    <name type="synonym">Osteoglossum formosum</name>
    <dbReference type="NCBI Taxonomy" id="113540"/>
    <lineage>
        <taxon>Eukaryota</taxon>
        <taxon>Metazoa</taxon>
        <taxon>Chordata</taxon>
        <taxon>Craniata</taxon>
        <taxon>Vertebrata</taxon>
        <taxon>Euteleostomi</taxon>
        <taxon>Actinopterygii</taxon>
        <taxon>Neopterygii</taxon>
        <taxon>Teleostei</taxon>
        <taxon>Osteoglossocephala</taxon>
        <taxon>Osteoglossomorpha</taxon>
        <taxon>Osteoglossiformes</taxon>
        <taxon>Osteoglossidae</taxon>
        <taxon>Scleropages</taxon>
    </lineage>
</organism>
<dbReference type="Proteomes" id="UP000034805">
    <property type="component" value="Unassembled WGS sequence"/>
</dbReference>
<protein>
    <recommendedName>
        <fullName evidence="5">EF-hand and coiled-coil domain-containing protein 1-like</fullName>
    </recommendedName>
</protein>
<evidence type="ECO:0000313" key="4">
    <source>
        <dbReference type="Proteomes" id="UP000034805"/>
    </source>
</evidence>
<keyword evidence="1" id="KW-0175">Coiled coil</keyword>
<reference evidence="3 4" key="1">
    <citation type="submission" date="2015-08" db="EMBL/GenBank/DDBJ databases">
        <title>The genome of the Asian arowana (Scleropages formosus).</title>
        <authorList>
            <person name="Tan M.H."/>
            <person name="Gan H.M."/>
            <person name="Croft L.J."/>
            <person name="Austin C.M."/>
        </authorList>
    </citation>
    <scope>NUCLEOTIDE SEQUENCE [LARGE SCALE GENOMIC DNA]</scope>
    <source>
        <strain evidence="3">Aro1</strain>
    </source>
</reference>
<comment type="caution">
    <text evidence="3">The sequence shown here is derived from an EMBL/GenBank/DDBJ whole genome shotgun (WGS) entry which is preliminary data.</text>
</comment>